<name>A0A7U3YMQ2_DESPD</name>
<dbReference type="InterPro" id="IPR011990">
    <property type="entry name" value="TPR-like_helical_dom_sf"/>
</dbReference>
<dbReference type="SMART" id="SM00028">
    <property type="entry name" value="TPR"/>
    <property type="match status" value="3"/>
</dbReference>
<dbReference type="AlphaFoldDB" id="A0A7U3YMQ2"/>
<gene>
    <name evidence="5" type="ordered locus">Despr_2080</name>
</gene>
<dbReference type="EMBL" id="CP002364">
    <property type="protein sequence ID" value="ADW18228.1"/>
    <property type="molecule type" value="Genomic_DNA"/>
</dbReference>
<feature type="transmembrane region" description="Helical" evidence="4">
    <location>
        <begin position="338"/>
        <end position="357"/>
    </location>
</feature>
<evidence type="ECO:0000256" key="2">
    <source>
        <dbReference type="ARBA" id="ARBA00022803"/>
    </source>
</evidence>
<feature type="transmembrane region" description="Helical" evidence="4">
    <location>
        <begin position="310"/>
        <end position="331"/>
    </location>
</feature>
<dbReference type="PANTHER" id="PTHR44227">
    <property type="match status" value="1"/>
</dbReference>
<evidence type="ECO:0000313" key="6">
    <source>
        <dbReference type="Proteomes" id="UP000006365"/>
    </source>
</evidence>
<feature type="transmembrane region" description="Helical" evidence="4">
    <location>
        <begin position="369"/>
        <end position="388"/>
    </location>
</feature>
<keyword evidence="4" id="KW-0472">Membrane</keyword>
<organism evidence="5 6">
    <name type="scientific">Desulfobulbus propionicus (strain ATCC 33891 / DSM 2032 / VKM B-1956 / 1pr3)</name>
    <dbReference type="NCBI Taxonomy" id="577650"/>
    <lineage>
        <taxon>Bacteria</taxon>
        <taxon>Pseudomonadati</taxon>
        <taxon>Thermodesulfobacteriota</taxon>
        <taxon>Desulfobulbia</taxon>
        <taxon>Desulfobulbales</taxon>
        <taxon>Desulfobulbaceae</taxon>
        <taxon>Desulfobulbus</taxon>
    </lineage>
</organism>
<feature type="transmembrane region" description="Helical" evidence="4">
    <location>
        <begin position="12"/>
        <end position="35"/>
    </location>
</feature>
<dbReference type="PROSITE" id="PS51257">
    <property type="entry name" value="PROKAR_LIPOPROTEIN"/>
    <property type="match status" value="1"/>
</dbReference>
<dbReference type="RefSeq" id="WP_015724768.1">
    <property type="nucleotide sequence ID" value="NC_014972.1"/>
</dbReference>
<feature type="transmembrane region" description="Helical" evidence="4">
    <location>
        <begin position="234"/>
        <end position="252"/>
    </location>
</feature>
<dbReference type="SUPFAM" id="SSF48452">
    <property type="entry name" value="TPR-like"/>
    <property type="match status" value="1"/>
</dbReference>
<dbReference type="PROSITE" id="PS50005">
    <property type="entry name" value="TPR"/>
    <property type="match status" value="1"/>
</dbReference>
<dbReference type="InterPro" id="IPR052346">
    <property type="entry name" value="O-mannosyl-transferase_TMTC"/>
</dbReference>
<reference evidence="5 6" key="1">
    <citation type="journal article" date="2011" name="Stand. Genomic Sci.">
        <title>Complete genome sequence of Desulfobulbus propionicus type strain (1pr3).</title>
        <authorList>
            <person name="Pagani I."/>
            <person name="Lapidus A."/>
            <person name="Nolan M."/>
            <person name="Lucas S."/>
            <person name="Hammon N."/>
            <person name="Deshpande S."/>
            <person name="Cheng J.F."/>
            <person name="Chertkov O."/>
            <person name="Davenport K."/>
            <person name="Tapia R."/>
            <person name="Han C."/>
            <person name="Goodwin L."/>
            <person name="Pitluck S."/>
            <person name="Liolios K."/>
            <person name="Mavromatis K."/>
            <person name="Ivanova N."/>
            <person name="Mikhailova N."/>
            <person name="Pati A."/>
            <person name="Chen A."/>
            <person name="Palaniappan K."/>
            <person name="Land M."/>
            <person name="Hauser L."/>
            <person name="Chang Y.J."/>
            <person name="Jeffries C.D."/>
            <person name="Detter J.C."/>
            <person name="Brambilla E."/>
            <person name="Kannan K.P."/>
            <person name="Djao O.D."/>
            <person name="Rohde M."/>
            <person name="Pukall R."/>
            <person name="Spring S."/>
            <person name="Goker M."/>
            <person name="Sikorski J."/>
            <person name="Woyke T."/>
            <person name="Bristow J."/>
            <person name="Eisen J.A."/>
            <person name="Markowitz V."/>
            <person name="Hugenholtz P."/>
            <person name="Kyrpides N.C."/>
            <person name="Klenk H.P."/>
        </authorList>
    </citation>
    <scope>NUCLEOTIDE SEQUENCE [LARGE SCALE GENOMIC DNA]</scope>
    <source>
        <strain evidence="6">ATCC 33891 / DSM 2032 / 1pr3</strain>
    </source>
</reference>
<sequence length="700" mass="79796">MNKTELHVKVNKIYIIVAILLLACYSNAITVPWHLDDPPNITENYPLHITDLQPETLWQTLFAKPFSPGTLERPVAYLSFALNWYVGQDNPIGYHLVNLLIHILTAFFLFKTTFLLLQSPRLEKYSEDKALFIALLSATLWAINPIQTQAVTYIVQRMASMAAMFFIFSTYNYIRARQSETAAQTIKHFSWCILFFALALGCKENAITLIPSLLLIELLFFYRREDKQSKISLILLVAANSLLLLGALYYSFHHQLFGTYSNSLTTRPFTPYERLLTQPSVLLFYLSLLLYPSPARLSIDHSFPLSTSLVHPWTTLPAIVTILGLVLLGILCRKKWPLLSLALLFFFINHLVESTFIPLELVFEHRNYLPSFFLFLPIAATLGWALNYTAIHSKLLYGTLVVFIPLLLFLCGLGTYSRNVAWKTEESLWTDSLSKAPTNARPYAKLAEIYGWRKEKNAENFKIALALLHQSLERESPRTSYKPALVGNIGKLYAKHGLLDQAVLYYNQSLQLNPDFITSRFDLAEALTLQGKFSEALTQINTVIAKNDLQSRFFNLKALLLLWLDRPQEAAGCSQQAMQRTMVNKERYFYNTGVALGRAGHLTQGQWFLKQALHQHPNDRRILYSLIENRLLAKDVNSARQYALFLLENHSVTSYENDLAKLPTDYSAVPVNISVISPLIVECALQAATNLEKVHSQRNQ</sequence>
<feature type="repeat" description="TPR" evidence="3">
    <location>
        <begin position="483"/>
        <end position="516"/>
    </location>
</feature>
<dbReference type="Gene3D" id="1.25.40.10">
    <property type="entry name" value="Tetratricopeptide repeat domain"/>
    <property type="match status" value="2"/>
</dbReference>
<dbReference type="KEGG" id="dpr:Despr_2080"/>
<dbReference type="PANTHER" id="PTHR44227:SF3">
    <property type="entry name" value="PROTEIN O-MANNOSYL-TRANSFERASE TMTC4"/>
    <property type="match status" value="1"/>
</dbReference>
<dbReference type="Proteomes" id="UP000006365">
    <property type="component" value="Chromosome"/>
</dbReference>
<keyword evidence="4" id="KW-0812">Transmembrane</keyword>
<dbReference type="InterPro" id="IPR019734">
    <property type="entry name" value="TPR_rpt"/>
</dbReference>
<dbReference type="Pfam" id="PF14559">
    <property type="entry name" value="TPR_19"/>
    <property type="match status" value="1"/>
</dbReference>
<evidence type="ECO:0000256" key="3">
    <source>
        <dbReference type="PROSITE-ProRule" id="PRU00339"/>
    </source>
</evidence>
<keyword evidence="2 3" id="KW-0802">TPR repeat</keyword>
<keyword evidence="1" id="KW-0677">Repeat</keyword>
<keyword evidence="6" id="KW-1185">Reference proteome</keyword>
<feature type="transmembrane region" description="Helical" evidence="4">
    <location>
        <begin position="130"/>
        <end position="147"/>
    </location>
</feature>
<protein>
    <submittedName>
        <fullName evidence="5">Tetratricopeptide TPR_1 repeat-containing protein</fullName>
    </submittedName>
</protein>
<keyword evidence="4" id="KW-1133">Transmembrane helix</keyword>
<feature type="transmembrane region" description="Helical" evidence="4">
    <location>
        <begin position="395"/>
        <end position="416"/>
    </location>
</feature>
<evidence type="ECO:0000256" key="4">
    <source>
        <dbReference type="SAM" id="Phobius"/>
    </source>
</evidence>
<proteinExistence type="predicted"/>
<evidence type="ECO:0000313" key="5">
    <source>
        <dbReference type="EMBL" id="ADW18228.1"/>
    </source>
</evidence>
<accession>A0A7U3YMQ2</accession>
<feature type="transmembrane region" description="Helical" evidence="4">
    <location>
        <begin position="92"/>
        <end position="110"/>
    </location>
</feature>
<feature type="transmembrane region" description="Helical" evidence="4">
    <location>
        <begin position="153"/>
        <end position="174"/>
    </location>
</feature>
<evidence type="ECO:0000256" key="1">
    <source>
        <dbReference type="ARBA" id="ARBA00022737"/>
    </source>
</evidence>